<accession>A0A8J3VLE9</accession>
<evidence type="ECO:0008006" key="3">
    <source>
        <dbReference type="Google" id="ProtNLM"/>
    </source>
</evidence>
<dbReference type="AlphaFoldDB" id="A0A8J3VLE9"/>
<evidence type="ECO:0000313" key="2">
    <source>
        <dbReference type="Proteomes" id="UP000612899"/>
    </source>
</evidence>
<comment type="caution">
    <text evidence="1">The sequence shown here is derived from an EMBL/GenBank/DDBJ whole genome shotgun (WGS) entry which is preliminary data.</text>
</comment>
<sequence>MSRVRVVLDTSALLAYARLRGMATAELVAMVEEEGGAALVGIPAGCFLTTYFQLREDEQERLVRLATKIDGVTVILPLTGTDTVEAVQLGPVMGHAIVEARRREAYLATYDVSQALLELPARRVLPLEDD</sequence>
<gene>
    <name evidence="1" type="ORF">Rhe02_94460</name>
</gene>
<evidence type="ECO:0000313" key="1">
    <source>
        <dbReference type="EMBL" id="GIH11379.1"/>
    </source>
</evidence>
<organism evidence="1 2">
    <name type="scientific">Rhizocola hellebori</name>
    <dbReference type="NCBI Taxonomy" id="1392758"/>
    <lineage>
        <taxon>Bacteria</taxon>
        <taxon>Bacillati</taxon>
        <taxon>Actinomycetota</taxon>
        <taxon>Actinomycetes</taxon>
        <taxon>Micromonosporales</taxon>
        <taxon>Micromonosporaceae</taxon>
        <taxon>Rhizocola</taxon>
    </lineage>
</organism>
<keyword evidence="2" id="KW-1185">Reference proteome</keyword>
<protein>
    <recommendedName>
        <fullName evidence="3">PIN domain-containing protein</fullName>
    </recommendedName>
</protein>
<reference evidence="1" key="1">
    <citation type="submission" date="2021-01" db="EMBL/GenBank/DDBJ databases">
        <title>Whole genome shotgun sequence of Rhizocola hellebori NBRC 109834.</title>
        <authorList>
            <person name="Komaki H."/>
            <person name="Tamura T."/>
        </authorList>
    </citation>
    <scope>NUCLEOTIDE SEQUENCE</scope>
    <source>
        <strain evidence="1">NBRC 109834</strain>
    </source>
</reference>
<dbReference type="Proteomes" id="UP000612899">
    <property type="component" value="Unassembled WGS sequence"/>
</dbReference>
<name>A0A8J3VLE9_9ACTN</name>
<proteinExistence type="predicted"/>
<dbReference type="EMBL" id="BONY01000131">
    <property type="protein sequence ID" value="GIH11379.1"/>
    <property type="molecule type" value="Genomic_DNA"/>
</dbReference>